<keyword evidence="6" id="KW-1185">Reference proteome</keyword>
<dbReference type="STRING" id="1121442.SAMN02745702_00936"/>
<dbReference type="AlphaFoldDB" id="A0A1T4VSR8"/>
<dbReference type="PANTHER" id="PTHR42788">
    <property type="entry name" value="TAURINE IMPORT ATP-BINDING PROTEIN-RELATED"/>
    <property type="match status" value="1"/>
</dbReference>
<dbReference type="Gene3D" id="3.40.50.300">
    <property type="entry name" value="P-loop containing nucleotide triphosphate hydrolases"/>
    <property type="match status" value="1"/>
</dbReference>
<dbReference type="InterPro" id="IPR027417">
    <property type="entry name" value="P-loop_NTPase"/>
</dbReference>
<keyword evidence="1" id="KW-0813">Transport</keyword>
<dbReference type="PROSITE" id="PS00211">
    <property type="entry name" value="ABC_TRANSPORTER_1"/>
    <property type="match status" value="1"/>
</dbReference>
<evidence type="ECO:0000256" key="1">
    <source>
        <dbReference type="ARBA" id="ARBA00022448"/>
    </source>
</evidence>
<reference evidence="5 6" key="1">
    <citation type="submission" date="2017-02" db="EMBL/GenBank/DDBJ databases">
        <authorList>
            <person name="Peterson S.W."/>
        </authorList>
    </citation>
    <scope>NUCLEOTIDE SEQUENCE [LARGE SCALE GENOMIC DNA]</scope>
    <source>
        <strain evidence="5 6">DSM 18034</strain>
    </source>
</reference>
<dbReference type="InterPro" id="IPR050166">
    <property type="entry name" value="ABC_transporter_ATP-bind"/>
</dbReference>
<dbReference type="SMART" id="SM00382">
    <property type="entry name" value="AAA"/>
    <property type="match status" value="1"/>
</dbReference>
<evidence type="ECO:0000256" key="2">
    <source>
        <dbReference type="ARBA" id="ARBA00022741"/>
    </source>
</evidence>
<dbReference type="OrthoDB" id="9814623at2"/>
<sequence length="208" mass="22460">MIKLESVSLSYADTCVVDDLSLHIHSGELFVLHGPSGIGKTSLLELAAGVSAPNSGRVLHAGKTRAVAFQDDALVPWLSARDNLLFALSGRFSLQKRQQQADQALARFELPPKALPPEMSGGMRRRLNLARAFSAEADMLFLDEPFAFLNERWHTEIKNELAQCCARGGAAFVVTHDLAPLLGTPATFAKISAAPVSPATLHFENDTP</sequence>
<dbReference type="EMBL" id="FUYA01000002">
    <property type="protein sequence ID" value="SKA68030.1"/>
    <property type="molecule type" value="Genomic_DNA"/>
</dbReference>
<evidence type="ECO:0000256" key="3">
    <source>
        <dbReference type="ARBA" id="ARBA00022840"/>
    </source>
</evidence>
<dbReference type="InterPro" id="IPR017871">
    <property type="entry name" value="ABC_transporter-like_CS"/>
</dbReference>
<keyword evidence="3 5" id="KW-0067">ATP-binding</keyword>
<evidence type="ECO:0000259" key="4">
    <source>
        <dbReference type="PROSITE" id="PS50893"/>
    </source>
</evidence>
<gene>
    <name evidence="5" type="ORF">SAMN02745702_00936</name>
</gene>
<organism evidence="5 6">
    <name type="scientific">Desulfobaculum bizertense DSM 18034</name>
    <dbReference type="NCBI Taxonomy" id="1121442"/>
    <lineage>
        <taxon>Bacteria</taxon>
        <taxon>Pseudomonadati</taxon>
        <taxon>Thermodesulfobacteriota</taxon>
        <taxon>Desulfovibrionia</taxon>
        <taxon>Desulfovibrionales</taxon>
        <taxon>Desulfovibrionaceae</taxon>
        <taxon>Desulfobaculum</taxon>
    </lineage>
</organism>
<dbReference type="PROSITE" id="PS50893">
    <property type="entry name" value="ABC_TRANSPORTER_2"/>
    <property type="match status" value="1"/>
</dbReference>
<dbReference type="PANTHER" id="PTHR42788:SF13">
    <property type="entry name" value="ALIPHATIC SULFONATES IMPORT ATP-BINDING PROTEIN SSUB"/>
    <property type="match status" value="1"/>
</dbReference>
<evidence type="ECO:0000313" key="5">
    <source>
        <dbReference type="EMBL" id="SKA68030.1"/>
    </source>
</evidence>
<feature type="domain" description="ABC transporter" evidence="4">
    <location>
        <begin position="2"/>
        <end position="201"/>
    </location>
</feature>
<dbReference type="SUPFAM" id="SSF52540">
    <property type="entry name" value="P-loop containing nucleoside triphosphate hydrolases"/>
    <property type="match status" value="1"/>
</dbReference>
<dbReference type="Pfam" id="PF00005">
    <property type="entry name" value="ABC_tran"/>
    <property type="match status" value="1"/>
</dbReference>
<dbReference type="GO" id="GO:0005524">
    <property type="term" value="F:ATP binding"/>
    <property type="evidence" value="ECO:0007669"/>
    <property type="project" value="UniProtKB-KW"/>
</dbReference>
<name>A0A1T4VSR8_9BACT</name>
<dbReference type="Proteomes" id="UP000189733">
    <property type="component" value="Unassembled WGS sequence"/>
</dbReference>
<accession>A0A1T4VSR8</accession>
<evidence type="ECO:0000313" key="6">
    <source>
        <dbReference type="Proteomes" id="UP000189733"/>
    </source>
</evidence>
<dbReference type="GO" id="GO:0016887">
    <property type="term" value="F:ATP hydrolysis activity"/>
    <property type="evidence" value="ECO:0007669"/>
    <property type="project" value="InterPro"/>
</dbReference>
<dbReference type="RefSeq" id="WP_078684237.1">
    <property type="nucleotide sequence ID" value="NZ_FUYA01000002.1"/>
</dbReference>
<dbReference type="InterPro" id="IPR003593">
    <property type="entry name" value="AAA+_ATPase"/>
</dbReference>
<protein>
    <submittedName>
        <fullName evidence="5">NitT/TauT family transport system ATP-binding protein</fullName>
    </submittedName>
</protein>
<dbReference type="InterPro" id="IPR003439">
    <property type="entry name" value="ABC_transporter-like_ATP-bd"/>
</dbReference>
<proteinExistence type="predicted"/>
<keyword evidence="2" id="KW-0547">Nucleotide-binding</keyword>